<accession>A0A1F8CUI6</accession>
<reference evidence="1 2" key="1">
    <citation type="journal article" date="2016" name="Nat. Commun.">
        <title>Thousands of microbial genomes shed light on interconnected biogeochemical processes in an aquifer system.</title>
        <authorList>
            <person name="Anantharaman K."/>
            <person name="Brown C.T."/>
            <person name="Hug L.A."/>
            <person name="Sharon I."/>
            <person name="Castelle C.J."/>
            <person name="Probst A.J."/>
            <person name="Thomas B.C."/>
            <person name="Singh A."/>
            <person name="Wilkins M.J."/>
            <person name="Karaoz U."/>
            <person name="Brodie E.L."/>
            <person name="Williams K.H."/>
            <person name="Hubbard S.S."/>
            <person name="Banfield J.F."/>
        </authorList>
    </citation>
    <scope>NUCLEOTIDE SEQUENCE [LARGE SCALE GENOMIC DNA]</scope>
</reference>
<evidence type="ECO:0000313" key="2">
    <source>
        <dbReference type="Proteomes" id="UP000178999"/>
    </source>
</evidence>
<dbReference type="AlphaFoldDB" id="A0A1F8CUI6"/>
<sequence length="81" mass="8787">MEVGMKVTQAPIWWEFVCGACGAHCQAEPEDVVSRPSVDCDGDVVGRICVVECGRCGKQHDVPVYLLTQKIAKIAAGKRLK</sequence>
<comment type="caution">
    <text evidence="1">The sequence shown here is derived from an EMBL/GenBank/DDBJ whole genome shotgun (WGS) entry which is preliminary data.</text>
</comment>
<name>A0A1F8CUI6_9BACT</name>
<organism evidence="1 2">
    <name type="scientific">Candidatus Woesebacteria bacterium RIFOXYB1_FULL_38_16</name>
    <dbReference type="NCBI Taxonomy" id="1802538"/>
    <lineage>
        <taxon>Bacteria</taxon>
        <taxon>Candidatus Woeseibacteriota</taxon>
    </lineage>
</organism>
<gene>
    <name evidence="1" type="ORF">A2382_04610</name>
</gene>
<evidence type="ECO:0000313" key="1">
    <source>
        <dbReference type="EMBL" id="OGM79941.1"/>
    </source>
</evidence>
<dbReference type="STRING" id="1802538.A2382_04610"/>
<proteinExistence type="predicted"/>
<protein>
    <submittedName>
        <fullName evidence="1">Uncharacterized protein</fullName>
    </submittedName>
</protein>
<dbReference type="Proteomes" id="UP000178999">
    <property type="component" value="Unassembled WGS sequence"/>
</dbReference>
<dbReference type="EMBL" id="MGHY01000005">
    <property type="protein sequence ID" value="OGM79941.1"/>
    <property type="molecule type" value="Genomic_DNA"/>
</dbReference>